<keyword evidence="8 10" id="KW-0472">Membrane</keyword>
<dbReference type="GO" id="GO:0005886">
    <property type="term" value="C:plasma membrane"/>
    <property type="evidence" value="ECO:0007669"/>
    <property type="project" value="UniProtKB-SubCell"/>
</dbReference>
<dbReference type="FunFam" id="3.40.50.300:FF:000032">
    <property type="entry name" value="Export ABC transporter ATP-binding protein"/>
    <property type="match status" value="1"/>
</dbReference>
<comment type="subcellular location">
    <subcellularLocation>
        <location evidence="1">Cell inner membrane</location>
        <topology evidence="1">Multi-pass membrane protein</topology>
    </subcellularLocation>
</comment>
<feature type="transmembrane region" description="Helical" evidence="10">
    <location>
        <begin position="729"/>
        <end position="747"/>
    </location>
</feature>
<evidence type="ECO:0000256" key="10">
    <source>
        <dbReference type="SAM" id="Phobius"/>
    </source>
</evidence>
<dbReference type="PANTHER" id="PTHR42798">
    <property type="entry name" value="LIPOPROTEIN-RELEASING SYSTEM ATP-BINDING PROTEIN LOLD"/>
    <property type="match status" value="1"/>
</dbReference>
<comment type="similarity">
    <text evidence="9">Belongs to the ABC transporter superfamily. Macrolide exporter (TC 3.A.1.122) family.</text>
</comment>
<evidence type="ECO:0000256" key="1">
    <source>
        <dbReference type="ARBA" id="ARBA00004429"/>
    </source>
</evidence>
<evidence type="ECO:0000256" key="6">
    <source>
        <dbReference type="ARBA" id="ARBA00022840"/>
    </source>
</evidence>
<organism evidence="12 13">
    <name type="scientific">Clostridium lentum</name>
    <dbReference type="NCBI Taxonomy" id="2763037"/>
    <lineage>
        <taxon>Bacteria</taxon>
        <taxon>Bacillati</taxon>
        <taxon>Bacillota</taxon>
        <taxon>Clostridia</taxon>
        <taxon>Eubacteriales</taxon>
        <taxon>Clostridiaceae</taxon>
        <taxon>Clostridium</taxon>
    </lineage>
</organism>
<dbReference type="InterPro" id="IPR027417">
    <property type="entry name" value="P-loop_NTPase"/>
</dbReference>
<dbReference type="InterPro" id="IPR017871">
    <property type="entry name" value="ABC_transporter-like_CS"/>
</dbReference>
<feature type="transmembrane region" description="Helical" evidence="10">
    <location>
        <begin position="630"/>
        <end position="656"/>
    </location>
</feature>
<evidence type="ECO:0000256" key="5">
    <source>
        <dbReference type="ARBA" id="ARBA00022741"/>
    </source>
</evidence>
<dbReference type="PROSITE" id="PS50893">
    <property type="entry name" value="ABC_TRANSPORTER_2"/>
    <property type="match status" value="1"/>
</dbReference>
<dbReference type="GO" id="GO:0098796">
    <property type="term" value="C:membrane protein complex"/>
    <property type="evidence" value="ECO:0007669"/>
    <property type="project" value="UniProtKB-ARBA"/>
</dbReference>
<dbReference type="InterPro" id="IPR003439">
    <property type="entry name" value="ABC_transporter-like_ATP-bd"/>
</dbReference>
<dbReference type="CDD" id="cd03255">
    <property type="entry name" value="ABC_MJ0796_LolCDE_FtsE"/>
    <property type="match status" value="1"/>
</dbReference>
<keyword evidence="5" id="KW-0547">Nucleotide-binding</keyword>
<dbReference type="Pfam" id="PF02687">
    <property type="entry name" value="FtsX"/>
    <property type="match status" value="1"/>
</dbReference>
<evidence type="ECO:0000259" key="11">
    <source>
        <dbReference type="PROSITE" id="PS50893"/>
    </source>
</evidence>
<keyword evidence="4 10" id="KW-0812">Transmembrane</keyword>
<dbReference type="InterPro" id="IPR003593">
    <property type="entry name" value="AAA+_ATPase"/>
</dbReference>
<evidence type="ECO:0000256" key="3">
    <source>
        <dbReference type="ARBA" id="ARBA00022475"/>
    </source>
</evidence>
<dbReference type="SMART" id="SM00382">
    <property type="entry name" value="AAA"/>
    <property type="match status" value="1"/>
</dbReference>
<dbReference type="AlphaFoldDB" id="A0A8I0DNV5"/>
<dbReference type="PROSITE" id="PS00211">
    <property type="entry name" value="ABC_TRANSPORTER_1"/>
    <property type="match status" value="1"/>
</dbReference>
<evidence type="ECO:0000256" key="9">
    <source>
        <dbReference type="ARBA" id="ARBA00038388"/>
    </source>
</evidence>
<keyword evidence="13" id="KW-1185">Reference proteome</keyword>
<dbReference type="EMBL" id="JACOOQ010000017">
    <property type="protein sequence ID" value="MBC5640809.1"/>
    <property type="molecule type" value="Genomic_DNA"/>
</dbReference>
<name>A0A8I0DNV5_9CLOT</name>
<dbReference type="GO" id="GO:0022857">
    <property type="term" value="F:transmembrane transporter activity"/>
    <property type="evidence" value="ECO:0007669"/>
    <property type="project" value="UniProtKB-ARBA"/>
</dbReference>
<keyword evidence="7 10" id="KW-1133">Transmembrane helix</keyword>
<dbReference type="GO" id="GO:0005524">
    <property type="term" value="F:ATP binding"/>
    <property type="evidence" value="ECO:0007669"/>
    <property type="project" value="UniProtKB-KW"/>
</dbReference>
<evidence type="ECO:0000256" key="4">
    <source>
        <dbReference type="ARBA" id="ARBA00022692"/>
    </source>
</evidence>
<dbReference type="InterPro" id="IPR017911">
    <property type="entry name" value="MacB-like_ATP-bd"/>
</dbReference>
<dbReference type="Pfam" id="PF00005">
    <property type="entry name" value="ABC_tran"/>
    <property type="match status" value="1"/>
</dbReference>
<dbReference type="Proteomes" id="UP000662088">
    <property type="component" value="Unassembled WGS sequence"/>
</dbReference>
<feature type="domain" description="ABC transporter" evidence="11">
    <location>
        <begin position="2"/>
        <end position="240"/>
    </location>
</feature>
<keyword evidence="3" id="KW-1003">Cell membrane</keyword>
<evidence type="ECO:0000256" key="7">
    <source>
        <dbReference type="ARBA" id="ARBA00022989"/>
    </source>
</evidence>
<dbReference type="InterPro" id="IPR003838">
    <property type="entry name" value="ABC3_permease_C"/>
</dbReference>
<protein>
    <submittedName>
        <fullName evidence="12">ATP-binding cassette domain-containing protein</fullName>
    </submittedName>
</protein>
<feature type="transmembrane region" description="Helical" evidence="10">
    <location>
        <begin position="689"/>
        <end position="709"/>
    </location>
</feature>
<proteinExistence type="inferred from homology"/>
<feature type="transmembrane region" description="Helical" evidence="10">
    <location>
        <begin position="264"/>
        <end position="286"/>
    </location>
</feature>
<dbReference type="GO" id="GO:0016887">
    <property type="term" value="F:ATP hydrolysis activity"/>
    <property type="evidence" value="ECO:0007669"/>
    <property type="project" value="InterPro"/>
</dbReference>
<evidence type="ECO:0000256" key="8">
    <source>
        <dbReference type="ARBA" id="ARBA00023136"/>
    </source>
</evidence>
<dbReference type="RefSeq" id="WP_186835407.1">
    <property type="nucleotide sequence ID" value="NZ_JACOOQ010000017.1"/>
</dbReference>
<evidence type="ECO:0000313" key="12">
    <source>
        <dbReference type="EMBL" id="MBC5640809.1"/>
    </source>
</evidence>
<evidence type="ECO:0000313" key="13">
    <source>
        <dbReference type="Proteomes" id="UP000662088"/>
    </source>
</evidence>
<keyword evidence="2" id="KW-0813">Transport</keyword>
<dbReference type="Gene3D" id="3.40.50.300">
    <property type="entry name" value="P-loop containing nucleotide triphosphate hydrolases"/>
    <property type="match status" value="1"/>
</dbReference>
<sequence>MLQLKNIKKTYKIGEIETQALKGVSVAFREKEFVAILGTSGSGKTTCLNIIGGLDNYTDGDLILNGKSTKDFTEKDWNSYRNNSIGFIFQSYNLIGHLSIVENVELGMTLSGVSAKEKHEKALEVLKNVGLSDHLHKRPNQLSGGQMQRVAIARALANNPDIILADEPTGALDTETSVEIMNLIKEVAKDKLIIMVTHNPELAHQYADRIVEFKDGNIISDSNPYDEKNYENSGFKLKKTSMSFATALKLSFTNIKTKKGRTALTAFASSIGIIGIATIMSLSSGFQEQINKFQSDSFASFPIMITQETNEIDIDKISAMQKEMLGITENEKSYSDAKEVYSYSTDEYVMTHKNVFTDEYIDYIENINPEYVQSIGYTRITGVNLLMEQHGEVVPVNTKDINFVSYPKALTEEGEGYLETNYDLLIGEYPQNANEVVLVIDDKNQVQDTILRALGYDQKTISFDDLLGLRLKAILNNDYYSATDMGIYTINTNYEEMYSSNNAIDLKVVGIIRGKKDAGLAMLMPGLAYSDELSEIIIADSMNSDIVKSQKEADFNVLTFEKVDETTKEQLIAYLGGNSTPYMISIFPTSFDNKDFVVKYLDEYNEGKDVEDQIVYTDLADTIMSMTNGIMTGITLVLIAFAGISLVVSLIMIGIITYTSVLERTKEIGILKALGASKKDITRVFDAETCILGVFSGVLGIAIAYGLTFPINSVIYKMTDLKNVAQLPVVYAVMLVIISTILTMLGGHIPAKMASKKDAVEALRSE</sequence>
<keyword evidence="6 12" id="KW-0067">ATP-binding</keyword>
<reference evidence="12" key="1">
    <citation type="submission" date="2020-08" db="EMBL/GenBank/DDBJ databases">
        <title>Genome public.</title>
        <authorList>
            <person name="Liu C."/>
            <person name="Sun Q."/>
        </authorList>
    </citation>
    <scope>NUCLEOTIDE SEQUENCE</scope>
    <source>
        <strain evidence="12">NSJ-42</strain>
    </source>
</reference>
<dbReference type="PANTHER" id="PTHR42798:SF6">
    <property type="entry name" value="CELL DIVISION ATP-BINDING PROTEIN FTSE"/>
    <property type="match status" value="1"/>
</dbReference>
<accession>A0A8I0DNV5</accession>
<evidence type="ECO:0000256" key="2">
    <source>
        <dbReference type="ARBA" id="ARBA00022448"/>
    </source>
</evidence>
<dbReference type="SUPFAM" id="SSF52540">
    <property type="entry name" value="P-loop containing nucleoside triphosphate hydrolases"/>
    <property type="match status" value="1"/>
</dbReference>
<gene>
    <name evidence="12" type="ORF">H8R92_10320</name>
</gene>
<comment type="caution">
    <text evidence="12">The sequence shown here is derived from an EMBL/GenBank/DDBJ whole genome shotgun (WGS) entry which is preliminary data.</text>
</comment>